<dbReference type="RefSeq" id="WP_159075796.1">
    <property type="nucleotide sequence ID" value="NZ_WYET01000001.1"/>
</dbReference>
<accession>A0A850NBC6</accession>
<keyword evidence="2" id="KW-1185">Reference proteome</keyword>
<evidence type="ECO:0000313" key="1">
    <source>
        <dbReference type="EMBL" id="NVN17214.1"/>
    </source>
</evidence>
<dbReference type="AlphaFoldDB" id="A0A850NBC6"/>
<evidence type="ECO:0000313" key="2">
    <source>
        <dbReference type="Proteomes" id="UP000558089"/>
    </source>
</evidence>
<reference evidence="1 2" key="1">
    <citation type="submission" date="2020-01" db="EMBL/GenBank/DDBJ databases">
        <title>Draft Genome Analysis of Muricauda sp. HICW Isolated from coastal seawater of PR China.</title>
        <authorList>
            <person name="Chen M.-X."/>
        </authorList>
    </citation>
    <scope>NUCLEOTIDE SEQUENCE [LARGE SCALE GENOMIC DNA]</scope>
    <source>
        <strain evidence="1 2">HICW</strain>
    </source>
</reference>
<dbReference type="Proteomes" id="UP000558089">
    <property type="component" value="Unassembled WGS sequence"/>
</dbReference>
<name>A0A850NBC6_9FLAO</name>
<protein>
    <submittedName>
        <fullName evidence="1">Uncharacterized protein</fullName>
    </submittedName>
</protein>
<gene>
    <name evidence="1" type="ORF">GUA46_02585</name>
</gene>
<sequence length="102" mass="11643">MKTLLFPIISLLLIFALSVSPIVPLLDKELGKTMIIGAAEEEKSSKTITIKKFDEADTFYKYFFESHNQHFSQDSSMGYLGYIFPFSDYTVEILDPPPRNLV</sequence>
<proteinExistence type="predicted"/>
<organism evidence="1 2">
    <name type="scientific">Flagellimonas chongwuensis</name>
    <dbReference type="NCBI Taxonomy" id="2697365"/>
    <lineage>
        <taxon>Bacteria</taxon>
        <taxon>Pseudomonadati</taxon>
        <taxon>Bacteroidota</taxon>
        <taxon>Flavobacteriia</taxon>
        <taxon>Flavobacteriales</taxon>
        <taxon>Flavobacteriaceae</taxon>
        <taxon>Flagellimonas</taxon>
    </lineage>
</organism>
<dbReference type="EMBL" id="WYET01000001">
    <property type="protein sequence ID" value="NVN17214.1"/>
    <property type="molecule type" value="Genomic_DNA"/>
</dbReference>
<comment type="caution">
    <text evidence="1">The sequence shown here is derived from an EMBL/GenBank/DDBJ whole genome shotgun (WGS) entry which is preliminary data.</text>
</comment>